<proteinExistence type="predicted"/>
<gene>
    <name evidence="2" type="ORF">GRB96_04810</name>
</gene>
<name>A0A7X4W3J5_9GAMM</name>
<feature type="transmembrane region" description="Helical" evidence="1">
    <location>
        <begin position="15"/>
        <end position="37"/>
    </location>
</feature>
<keyword evidence="1" id="KW-1133">Transmembrane helix</keyword>
<protein>
    <submittedName>
        <fullName evidence="2">Uncharacterized protein</fullName>
    </submittedName>
</protein>
<comment type="caution">
    <text evidence="2">The sequence shown here is derived from an EMBL/GenBank/DDBJ whole genome shotgun (WGS) entry which is preliminary data.</text>
</comment>
<dbReference type="AlphaFoldDB" id="A0A7X4W3J5"/>
<keyword evidence="1" id="KW-0472">Membrane</keyword>
<keyword evidence="3" id="KW-1185">Reference proteome</keyword>
<evidence type="ECO:0000256" key="1">
    <source>
        <dbReference type="SAM" id="Phobius"/>
    </source>
</evidence>
<organism evidence="2 3">
    <name type="scientific">Halomonas alimentaria</name>
    <dbReference type="NCBI Taxonomy" id="147248"/>
    <lineage>
        <taxon>Bacteria</taxon>
        <taxon>Pseudomonadati</taxon>
        <taxon>Pseudomonadota</taxon>
        <taxon>Gammaproteobacteria</taxon>
        <taxon>Oceanospirillales</taxon>
        <taxon>Halomonadaceae</taxon>
        <taxon>Halomonas</taxon>
    </lineage>
</organism>
<dbReference type="EMBL" id="WUTT01000001">
    <property type="protein sequence ID" value="NAW33742.1"/>
    <property type="molecule type" value="Genomic_DNA"/>
</dbReference>
<evidence type="ECO:0000313" key="2">
    <source>
        <dbReference type="EMBL" id="NAW33742.1"/>
    </source>
</evidence>
<reference evidence="2 3" key="1">
    <citation type="submission" date="2019-12" db="EMBL/GenBank/DDBJ databases">
        <title>Draft genome sequencing of Halomonas alimentaria DSM 15356.</title>
        <authorList>
            <person name="Pandiyan K."/>
            <person name="Kushwaha P."/>
            <person name="Gowdham M."/>
            <person name="Chakdar H."/>
            <person name="Singh A."/>
            <person name="Kumar M."/>
            <person name="Saxena A.K."/>
        </authorList>
    </citation>
    <scope>NUCLEOTIDE SEQUENCE [LARGE SCALE GENOMIC DNA]</scope>
    <source>
        <strain evidence="2 3">DSM 15356</strain>
    </source>
</reference>
<evidence type="ECO:0000313" key="3">
    <source>
        <dbReference type="Proteomes" id="UP000487929"/>
    </source>
</evidence>
<keyword evidence="1" id="KW-0812">Transmembrane</keyword>
<dbReference type="RefSeq" id="WP_161430995.1">
    <property type="nucleotide sequence ID" value="NZ_WUTT01000001.1"/>
</dbReference>
<dbReference type="Proteomes" id="UP000487929">
    <property type="component" value="Unassembled WGS sequence"/>
</dbReference>
<sequence>MKFLYENWNWISSNAWVATGFALLFFGLGWGSARILYHERLELLKAKSGSAESQPPSTSFTYPQFGRHGKNVLANTTTNVVAEEWVSLRAEIPVNSELHVEMCGPQPEYLDDTEGSWMYSIGHVINWTASEYDFSNGGKQCFDAEGGIADMKLRFTRAGVVKISAYEGGAQRVTWERTFNVVQARSKNA</sequence>
<accession>A0A7X4W3J5</accession>